<dbReference type="InterPro" id="IPR036736">
    <property type="entry name" value="ACP-like_sf"/>
</dbReference>
<name>A0ABP8CAN9_9ACTN</name>
<dbReference type="InterPro" id="IPR009081">
    <property type="entry name" value="PP-bd_ACP"/>
</dbReference>
<dbReference type="Pfam" id="PF00550">
    <property type="entry name" value="PP-binding"/>
    <property type="match status" value="1"/>
</dbReference>
<evidence type="ECO:0000256" key="1">
    <source>
        <dbReference type="ARBA" id="ARBA00022450"/>
    </source>
</evidence>
<evidence type="ECO:0000259" key="3">
    <source>
        <dbReference type="PROSITE" id="PS50075"/>
    </source>
</evidence>
<reference evidence="5" key="1">
    <citation type="journal article" date="2019" name="Int. J. Syst. Evol. Microbiol.">
        <title>The Global Catalogue of Microorganisms (GCM) 10K type strain sequencing project: providing services to taxonomists for standard genome sequencing and annotation.</title>
        <authorList>
            <consortium name="The Broad Institute Genomics Platform"/>
            <consortium name="The Broad Institute Genome Sequencing Center for Infectious Disease"/>
            <person name="Wu L."/>
            <person name="Ma J."/>
        </authorList>
    </citation>
    <scope>NUCLEOTIDE SEQUENCE [LARGE SCALE GENOMIC DNA]</scope>
    <source>
        <strain evidence="5">JCM 17440</strain>
    </source>
</reference>
<accession>A0ABP8CAN9</accession>
<keyword evidence="1" id="KW-0596">Phosphopantetheine</keyword>
<dbReference type="Proteomes" id="UP001501710">
    <property type="component" value="Unassembled WGS sequence"/>
</dbReference>
<keyword evidence="5" id="KW-1185">Reference proteome</keyword>
<dbReference type="PROSITE" id="PS50075">
    <property type="entry name" value="CARRIER"/>
    <property type="match status" value="1"/>
</dbReference>
<dbReference type="EMBL" id="BAABAS010000015">
    <property type="protein sequence ID" value="GAA4236743.1"/>
    <property type="molecule type" value="Genomic_DNA"/>
</dbReference>
<organism evidence="4 5">
    <name type="scientific">Actinomadura meridiana</name>
    <dbReference type="NCBI Taxonomy" id="559626"/>
    <lineage>
        <taxon>Bacteria</taxon>
        <taxon>Bacillati</taxon>
        <taxon>Actinomycetota</taxon>
        <taxon>Actinomycetes</taxon>
        <taxon>Streptosporangiales</taxon>
        <taxon>Thermomonosporaceae</taxon>
        <taxon>Actinomadura</taxon>
    </lineage>
</organism>
<dbReference type="Gene3D" id="1.10.1200.10">
    <property type="entry name" value="ACP-like"/>
    <property type="match status" value="1"/>
</dbReference>
<proteinExistence type="predicted"/>
<sequence>MADSRTDDFHTDELQDWLCAYLAAELRLPVGSIDPGEPMATYGLDSVRAITLLIEVEDHVGFEIDPNALWEFPTVASFTELLIGHLNQAEGSPLG</sequence>
<dbReference type="SUPFAM" id="SSF47336">
    <property type="entry name" value="ACP-like"/>
    <property type="match status" value="1"/>
</dbReference>
<feature type="domain" description="Carrier" evidence="3">
    <location>
        <begin position="9"/>
        <end position="86"/>
    </location>
</feature>
<comment type="caution">
    <text evidence="4">The sequence shown here is derived from an EMBL/GenBank/DDBJ whole genome shotgun (WGS) entry which is preliminary data.</text>
</comment>
<dbReference type="RefSeq" id="WP_344900126.1">
    <property type="nucleotide sequence ID" value="NZ_BAABAS010000015.1"/>
</dbReference>
<gene>
    <name evidence="4" type="ORF">GCM10022254_47160</name>
</gene>
<dbReference type="SMART" id="SM00823">
    <property type="entry name" value="PKS_PP"/>
    <property type="match status" value="1"/>
</dbReference>
<evidence type="ECO:0000313" key="5">
    <source>
        <dbReference type="Proteomes" id="UP001501710"/>
    </source>
</evidence>
<dbReference type="InterPro" id="IPR020806">
    <property type="entry name" value="PKS_PP-bd"/>
</dbReference>
<keyword evidence="2" id="KW-0597">Phosphoprotein</keyword>
<evidence type="ECO:0000256" key="2">
    <source>
        <dbReference type="ARBA" id="ARBA00022553"/>
    </source>
</evidence>
<protein>
    <submittedName>
        <fullName evidence="4">Acyl carrier protein</fullName>
    </submittedName>
</protein>
<dbReference type="SMART" id="SM01294">
    <property type="entry name" value="PKS_PP_betabranch"/>
    <property type="match status" value="1"/>
</dbReference>
<evidence type="ECO:0000313" key="4">
    <source>
        <dbReference type="EMBL" id="GAA4236743.1"/>
    </source>
</evidence>